<dbReference type="RefSeq" id="WP_125129719.1">
    <property type="nucleotide sequence ID" value="NZ_CASCYM010000026.1"/>
</dbReference>
<dbReference type="EMBL" id="RHJS01000002">
    <property type="protein sequence ID" value="RRK34621.1"/>
    <property type="molecule type" value="Genomic_DNA"/>
</dbReference>
<gene>
    <name evidence="1" type="ORF">EBB54_27245</name>
</gene>
<name>A0A3R8JRV6_9FIRM</name>
<keyword evidence="2" id="KW-1185">Reference proteome</keyword>
<comment type="caution">
    <text evidence="1">The sequence shown here is derived from an EMBL/GenBank/DDBJ whole genome shotgun (WGS) entry which is preliminary data.</text>
</comment>
<organism evidence="1 2">
    <name type="scientific">Schaedlerella arabinosiphila</name>
    <dbReference type="NCBI Taxonomy" id="2044587"/>
    <lineage>
        <taxon>Bacteria</taxon>
        <taxon>Bacillati</taxon>
        <taxon>Bacillota</taxon>
        <taxon>Clostridia</taxon>
        <taxon>Lachnospirales</taxon>
        <taxon>Lachnospiraceae</taxon>
        <taxon>Schaedlerella</taxon>
    </lineage>
</organism>
<sequence>MDIQEQTTTQIPTLSPQEIRSMKTKLNQPNRTQKDWDFIKSLLQSRSLFTVCPGDENLRSRFTIDGVLYDQGVLLAFSDEEFCEEYGKRFAAIRIGREFTIVTVPYEQVLSIAADHEKDAYIDFRKEKDERFLVYDGKAKTLHLCINQ</sequence>
<accession>A0A3R8JRV6</accession>
<proteinExistence type="predicted"/>
<dbReference type="AlphaFoldDB" id="A0A3R8JRV6"/>
<dbReference type="Proteomes" id="UP000274920">
    <property type="component" value="Unassembled WGS sequence"/>
</dbReference>
<evidence type="ECO:0000313" key="1">
    <source>
        <dbReference type="EMBL" id="RRK34621.1"/>
    </source>
</evidence>
<evidence type="ECO:0000313" key="2">
    <source>
        <dbReference type="Proteomes" id="UP000274920"/>
    </source>
</evidence>
<protein>
    <submittedName>
        <fullName evidence="1">Uncharacterized protein</fullName>
    </submittedName>
</protein>
<reference evidence="1" key="1">
    <citation type="submission" date="2018-10" db="EMBL/GenBank/DDBJ databases">
        <title>Schaedlerella arabinophila gen. nov. sp. nov., isolated from the mouse intestinal tract and comparative analysis with the genome of the closely related altered Schaedler flora strain ASF502.</title>
        <authorList>
            <person name="Miyake S."/>
            <person name="Soh M."/>
            <person name="Seedorf H."/>
        </authorList>
    </citation>
    <scope>NUCLEOTIDE SEQUENCE [LARGE SCALE GENOMIC DNA]</scope>
    <source>
        <strain evidence="1">DSM 106076</strain>
    </source>
</reference>